<name>A0A640K9G3_LEITA</name>
<evidence type="ECO:0000256" key="1">
    <source>
        <dbReference type="SAM" id="MobiDB-lite"/>
    </source>
</evidence>
<feature type="region of interest" description="Disordered" evidence="1">
    <location>
        <begin position="126"/>
        <end position="169"/>
    </location>
</feature>
<feature type="domain" description="EGF-like" evidence="4">
    <location>
        <begin position="175"/>
        <end position="208"/>
    </location>
</feature>
<sequence length="277" mass="28644">MAVIAFRRSIHKSGTAAVVMLLAIAVAATWTVSAQTIDDLPVVACDSTVPNCLECRQMQLFSLCSKCEDGYSTSVAALTPTKFGKCQPYDPSTCGLSHCLRCAADDNTKCVECAAGYPSITTFQCEETPVPSTPEESKPAPSTPEESKPAPSTPEESKPAPSAPEGVGSSATTDDCQAASCAICVPGNKYNCAVCQPGMVLMASSQCMPVGSCSVANCMQCLSNDDNRCSSCELGHTLTSARSCIPRKSPSAAAAAPTPLMMALAMVALAATVIYVV</sequence>
<dbReference type="SUPFAM" id="SSF57184">
    <property type="entry name" value="Growth factor receptor domain"/>
    <property type="match status" value="1"/>
</dbReference>
<feature type="domain" description="EGF-like" evidence="4">
    <location>
        <begin position="44"/>
        <end position="87"/>
    </location>
</feature>
<keyword evidence="2" id="KW-0812">Transmembrane</keyword>
<evidence type="ECO:0000256" key="3">
    <source>
        <dbReference type="SAM" id="SignalP"/>
    </source>
</evidence>
<keyword evidence="6" id="KW-1185">Reference proteome</keyword>
<dbReference type="InterPro" id="IPR000742">
    <property type="entry name" value="EGF"/>
</dbReference>
<keyword evidence="2" id="KW-1133">Transmembrane helix</keyword>
<reference evidence="5" key="1">
    <citation type="submission" date="2019-11" db="EMBL/GenBank/DDBJ databases">
        <title>Leishmania tarentolae CDS.</title>
        <authorList>
            <person name="Goto Y."/>
            <person name="Yamagishi J."/>
        </authorList>
    </citation>
    <scope>NUCLEOTIDE SEQUENCE [LARGE SCALE GENOMIC DNA]</scope>
    <source>
        <strain evidence="5">Parrot Tar II</strain>
    </source>
</reference>
<feature type="compositionally biased region" description="Low complexity" evidence="1">
    <location>
        <begin position="126"/>
        <end position="165"/>
    </location>
</feature>
<keyword evidence="3" id="KW-0732">Signal</keyword>
<evidence type="ECO:0000256" key="2">
    <source>
        <dbReference type="SAM" id="Phobius"/>
    </source>
</evidence>
<evidence type="ECO:0000313" key="6">
    <source>
        <dbReference type="Proteomes" id="UP000419144"/>
    </source>
</evidence>
<feature type="domain" description="EGF-like" evidence="4">
    <location>
        <begin position="93"/>
        <end position="126"/>
    </location>
</feature>
<feature type="domain" description="EGF-like" evidence="4">
    <location>
        <begin position="212"/>
        <end position="245"/>
    </location>
</feature>
<evidence type="ECO:0000313" key="5">
    <source>
        <dbReference type="EMBL" id="GET85624.1"/>
    </source>
</evidence>
<organism evidence="5 6">
    <name type="scientific">Leishmania tarentolae</name>
    <name type="common">Sauroleishmania tarentolae</name>
    <dbReference type="NCBI Taxonomy" id="5689"/>
    <lineage>
        <taxon>Eukaryota</taxon>
        <taxon>Discoba</taxon>
        <taxon>Euglenozoa</taxon>
        <taxon>Kinetoplastea</taxon>
        <taxon>Metakinetoplastina</taxon>
        <taxon>Trypanosomatida</taxon>
        <taxon>Trypanosomatidae</taxon>
        <taxon>Leishmaniinae</taxon>
        <taxon>Leishmania</taxon>
        <taxon>lizard Leishmania</taxon>
    </lineage>
</organism>
<feature type="transmembrane region" description="Helical" evidence="2">
    <location>
        <begin position="252"/>
        <end position="276"/>
    </location>
</feature>
<dbReference type="SMART" id="SM00181">
    <property type="entry name" value="EGF"/>
    <property type="match status" value="4"/>
</dbReference>
<dbReference type="EMBL" id="BLBS01000004">
    <property type="protein sequence ID" value="GET85624.1"/>
    <property type="molecule type" value="Genomic_DNA"/>
</dbReference>
<comment type="caution">
    <text evidence="5">The sequence shown here is derived from an EMBL/GenBank/DDBJ whole genome shotgun (WGS) entry which is preliminary data.</text>
</comment>
<accession>A0A640K9G3</accession>
<dbReference type="InterPro" id="IPR009030">
    <property type="entry name" value="Growth_fac_rcpt_cys_sf"/>
</dbReference>
<dbReference type="OrthoDB" id="266732at2759"/>
<feature type="chain" id="PRO_5024983739" evidence="3">
    <location>
        <begin position="35"/>
        <end position="277"/>
    </location>
</feature>
<protein>
    <submittedName>
        <fullName evidence="5">Surface antigen-like protein</fullName>
    </submittedName>
</protein>
<evidence type="ECO:0000259" key="4">
    <source>
        <dbReference type="SMART" id="SM00181"/>
    </source>
</evidence>
<dbReference type="VEuPathDB" id="TriTrypDB:LtaPh_0402000"/>
<dbReference type="Proteomes" id="UP000419144">
    <property type="component" value="Unassembled WGS sequence"/>
</dbReference>
<feature type="signal peptide" evidence="3">
    <location>
        <begin position="1"/>
        <end position="34"/>
    </location>
</feature>
<proteinExistence type="predicted"/>
<gene>
    <name evidence="5" type="ORF">LtaPh_0402000</name>
</gene>
<dbReference type="AlphaFoldDB" id="A0A640K9G3"/>
<keyword evidence="2" id="KW-0472">Membrane</keyword>